<sequence length="230" mass="25149">MVLGIVLLPTYLGAATTQAKESVLTLQLPFNTESRWTSVSDSARGITWKVGDSHVRFAIANGKFISTDPTDTWFIYGWFGSLEAITKPYNVKYPNWNNRHNGIDFAGREGIEVVSASNGKVIFAGQKIGKTVIVNAGNDYQITYGHLLDISVRAGARVKAGETIGHLGSTGTINPHLHFEVDRISKTGRTAINPLSLIETDWDSAIIPNADANRFYAGPSDPILQPNFTW</sequence>
<comment type="caution">
    <text evidence="2">The sequence shown here is derived from an EMBL/GenBank/DDBJ whole genome shotgun (WGS) entry which is preliminary data.</text>
</comment>
<dbReference type="CDD" id="cd12797">
    <property type="entry name" value="M23_peptidase"/>
    <property type="match status" value="1"/>
</dbReference>
<dbReference type="Gene3D" id="2.70.70.10">
    <property type="entry name" value="Glucose Permease (Domain IIA)"/>
    <property type="match status" value="1"/>
</dbReference>
<name>A0A1F4NST3_UNCK3</name>
<dbReference type="InterPro" id="IPR011055">
    <property type="entry name" value="Dup_hybrid_motif"/>
</dbReference>
<proteinExistence type="predicted"/>
<dbReference type="PANTHER" id="PTHR21666:SF270">
    <property type="entry name" value="MUREIN HYDROLASE ACTIVATOR ENVC"/>
    <property type="match status" value="1"/>
</dbReference>
<dbReference type="InterPro" id="IPR016047">
    <property type="entry name" value="M23ase_b-sheet_dom"/>
</dbReference>
<dbReference type="SUPFAM" id="SSF51261">
    <property type="entry name" value="Duplicated hybrid motif"/>
    <property type="match status" value="1"/>
</dbReference>
<feature type="domain" description="M23ase beta-sheet core" evidence="1">
    <location>
        <begin position="99"/>
        <end position="183"/>
    </location>
</feature>
<reference evidence="2 3" key="1">
    <citation type="journal article" date="2016" name="Nat. Commun.">
        <title>Thousands of microbial genomes shed light on interconnected biogeochemical processes in an aquifer system.</title>
        <authorList>
            <person name="Anantharaman K."/>
            <person name="Brown C.T."/>
            <person name="Hug L.A."/>
            <person name="Sharon I."/>
            <person name="Castelle C.J."/>
            <person name="Probst A.J."/>
            <person name="Thomas B.C."/>
            <person name="Singh A."/>
            <person name="Wilkins M.J."/>
            <person name="Karaoz U."/>
            <person name="Brodie E.L."/>
            <person name="Williams K.H."/>
            <person name="Hubbard S.S."/>
            <person name="Banfield J.F."/>
        </authorList>
    </citation>
    <scope>NUCLEOTIDE SEQUENCE [LARGE SCALE GENOMIC DNA]</scope>
</reference>
<gene>
    <name evidence="2" type="ORF">A2V68_03100</name>
</gene>
<protein>
    <recommendedName>
        <fullName evidence="1">M23ase beta-sheet core domain-containing protein</fullName>
    </recommendedName>
</protein>
<dbReference type="PANTHER" id="PTHR21666">
    <property type="entry name" value="PEPTIDASE-RELATED"/>
    <property type="match status" value="1"/>
</dbReference>
<evidence type="ECO:0000313" key="2">
    <source>
        <dbReference type="EMBL" id="OGB74563.1"/>
    </source>
</evidence>
<dbReference type="EMBL" id="META01000001">
    <property type="protein sequence ID" value="OGB74563.1"/>
    <property type="molecule type" value="Genomic_DNA"/>
</dbReference>
<evidence type="ECO:0000313" key="3">
    <source>
        <dbReference type="Proteomes" id="UP000176651"/>
    </source>
</evidence>
<dbReference type="Pfam" id="PF01551">
    <property type="entry name" value="Peptidase_M23"/>
    <property type="match status" value="1"/>
</dbReference>
<organism evidence="2 3">
    <name type="scientific">candidate division Kazan bacterium RBG_13_50_9</name>
    <dbReference type="NCBI Taxonomy" id="1798535"/>
    <lineage>
        <taxon>Bacteria</taxon>
        <taxon>Bacteria division Kazan-3B-28</taxon>
    </lineage>
</organism>
<accession>A0A1F4NST3</accession>
<dbReference type="Proteomes" id="UP000176651">
    <property type="component" value="Unassembled WGS sequence"/>
</dbReference>
<dbReference type="InterPro" id="IPR050570">
    <property type="entry name" value="Cell_wall_metabolism_enzyme"/>
</dbReference>
<dbReference type="AlphaFoldDB" id="A0A1F4NST3"/>
<evidence type="ECO:0000259" key="1">
    <source>
        <dbReference type="Pfam" id="PF01551"/>
    </source>
</evidence>
<dbReference type="STRING" id="1798535.A2V68_03100"/>
<dbReference type="GO" id="GO:0004222">
    <property type="term" value="F:metalloendopeptidase activity"/>
    <property type="evidence" value="ECO:0007669"/>
    <property type="project" value="TreeGrafter"/>
</dbReference>